<accession>A0A5R9A2F3</accession>
<organism evidence="2 3">
    <name type="scientific">Nesterenkonia sphaerica</name>
    <dbReference type="NCBI Taxonomy" id="1804988"/>
    <lineage>
        <taxon>Bacteria</taxon>
        <taxon>Bacillati</taxon>
        <taxon>Actinomycetota</taxon>
        <taxon>Actinomycetes</taxon>
        <taxon>Micrococcales</taxon>
        <taxon>Micrococcaceae</taxon>
        <taxon>Nesterenkonia</taxon>
    </lineage>
</organism>
<dbReference type="AlphaFoldDB" id="A0A5R9A2F3"/>
<dbReference type="EMBL" id="VAWA01000018">
    <property type="protein sequence ID" value="TLP72891.1"/>
    <property type="molecule type" value="Genomic_DNA"/>
</dbReference>
<protein>
    <recommendedName>
        <fullName evidence="4">EcsC family protein</fullName>
    </recommendedName>
</protein>
<sequence>MKYPMTTGDKSEESCQDAAAEEVIGLRDPALPAEQHDSISGAVEQQDSEAEEFAVEFLNKVLRLRGVRIDREHFLKTELHKRGFPAEVIDEALRSNPAAAGLTPVMLDSVAQASIEFETRKSTGLSFAAGLPGGFGLIGTVPADITQYYVHAFRVMQKVAYVYGWQSFLQDTEDIDDETLGKLAAFLGVMLGVGGASASLKSFAVQVARPAIQKKIATTALTKTTWYVPMKQTLRVIGVHVTKQSFAKSVTKIVPVVGGVLSGGLTFMSLKIQSKRLKEHLRELPPPNVDAAEYLKALKRADEADTDQNERSNPVRMAAKKSRSLVSGQNATTKVRRAAAGTKGALGSVLHRKSRESPETVPDSPEAAETSENSADLRGAATDE</sequence>
<proteinExistence type="predicted"/>
<dbReference type="RefSeq" id="WP_138170994.1">
    <property type="nucleotide sequence ID" value="NZ_VAWA01000018.1"/>
</dbReference>
<name>A0A5R9A2F3_9MICC</name>
<reference evidence="2 3" key="1">
    <citation type="submission" date="2019-05" db="EMBL/GenBank/DDBJ databases">
        <title>Nesterenkonia sp. GY239, isolated from the Southern Atlantic Ocean.</title>
        <authorList>
            <person name="Zhang G."/>
        </authorList>
    </citation>
    <scope>NUCLEOTIDE SEQUENCE [LARGE SCALE GENOMIC DNA]</scope>
    <source>
        <strain evidence="2 3">GY239</strain>
    </source>
</reference>
<evidence type="ECO:0000313" key="3">
    <source>
        <dbReference type="Proteomes" id="UP000306544"/>
    </source>
</evidence>
<feature type="region of interest" description="Disordered" evidence="1">
    <location>
        <begin position="301"/>
        <end position="384"/>
    </location>
</feature>
<feature type="compositionally biased region" description="Polar residues" evidence="1">
    <location>
        <begin position="324"/>
        <end position="333"/>
    </location>
</feature>
<dbReference type="OrthoDB" id="306887at2"/>
<evidence type="ECO:0000256" key="1">
    <source>
        <dbReference type="SAM" id="MobiDB-lite"/>
    </source>
</evidence>
<dbReference type="Proteomes" id="UP000306544">
    <property type="component" value="Unassembled WGS sequence"/>
</dbReference>
<keyword evidence="3" id="KW-1185">Reference proteome</keyword>
<evidence type="ECO:0008006" key="4">
    <source>
        <dbReference type="Google" id="ProtNLM"/>
    </source>
</evidence>
<evidence type="ECO:0000313" key="2">
    <source>
        <dbReference type="EMBL" id="TLP72891.1"/>
    </source>
</evidence>
<gene>
    <name evidence="2" type="ORF">FEF27_11265</name>
</gene>
<comment type="caution">
    <text evidence="2">The sequence shown here is derived from an EMBL/GenBank/DDBJ whole genome shotgun (WGS) entry which is preliminary data.</text>
</comment>